<dbReference type="Proteomes" id="UP000752696">
    <property type="component" value="Unassembled WGS sequence"/>
</dbReference>
<protein>
    <submittedName>
        <fullName evidence="2">Uncharacterized protein</fullName>
    </submittedName>
</protein>
<dbReference type="EMBL" id="CAJDYZ010000109">
    <property type="protein sequence ID" value="CAD1468120.1"/>
    <property type="molecule type" value="Genomic_DNA"/>
</dbReference>
<sequence length="158" mass="17212">MKASLTINLFHCGSGNEWCTSSSCRSGGRSSSNDNLPGRNTNDTSNSKKNGYDNGCFSEKEKAGNREIEATKTLVESGALKDMRTFVRTAEPEVVRTSGVQRAPPNRSAGRFKQQTTNLILLRLLSTEIVAGATAQERSVKNSLSCVARVRNRVVWNA</sequence>
<name>A0A6V7GRV0_9HYME</name>
<keyword evidence="3" id="KW-1185">Reference proteome</keyword>
<evidence type="ECO:0000313" key="2">
    <source>
        <dbReference type="EMBL" id="CAD1468120.1"/>
    </source>
</evidence>
<feature type="compositionally biased region" description="Polar residues" evidence="1">
    <location>
        <begin position="33"/>
        <end position="49"/>
    </location>
</feature>
<feature type="compositionally biased region" description="Low complexity" evidence="1">
    <location>
        <begin position="23"/>
        <end position="32"/>
    </location>
</feature>
<evidence type="ECO:0000313" key="3">
    <source>
        <dbReference type="Proteomes" id="UP000752696"/>
    </source>
</evidence>
<feature type="region of interest" description="Disordered" evidence="1">
    <location>
        <begin position="23"/>
        <end position="59"/>
    </location>
</feature>
<proteinExistence type="predicted"/>
<dbReference type="AlphaFoldDB" id="A0A6V7GRV0"/>
<accession>A0A6V7GRV0</accession>
<comment type="caution">
    <text evidence="2">The sequence shown here is derived from an EMBL/GenBank/DDBJ whole genome shotgun (WGS) entry which is preliminary data.</text>
</comment>
<gene>
    <name evidence="2" type="ORF">MHI_LOCUS23444</name>
</gene>
<reference evidence="2" key="1">
    <citation type="submission" date="2020-07" db="EMBL/GenBank/DDBJ databases">
        <authorList>
            <person name="Nazaruddin N."/>
        </authorList>
    </citation>
    <scope>NUCLEOTIDE SEQUENCE</scope>
</reference>
<evidence type="ECO:0000256" key="1">
    <source>
        <dbReference type="SAM" id="MobiDB-lite"/>
    </source>
</evidence>
<organism evidence="2 3">
    <name type="scientific">Heterotrigona itama</name>
    <dbReference type="NCBI Taxonomy" id="395501"/>
    <lineage>
        <taxon>Eukaryota</taxon>
        <taxon>Metazoa</taxon>
        <taxon>Ecdysozoa</taxon>
        <taxon>Arthropoda</taxon>
        <taxon>Hexapoda</taxon>
        <taxon>Insecta</taxon>
        <taxon>Pterygota</taxon>
        <taxon>Neoptera</taxon>
        <taxon>Endopterygota</taxon>
        <taxon>Hymenoptera</taxon>
        <taxon>Apocrita</taxon>
        <taxon>Aculeata</taxon>
        <taxon>Apoidea</taxon>
        <taxon>Anthophila</taxon>
        <taxon>Apidae</taxon>
        <taxon>Heterotrigona</taxon>
    </lineage>
</organism>